<name>A0ABP9F6H7_9PSEU</name>
<dbReference type="SUPFAM" id="SSF47413">
    <property type="entry name" value="lambda repressor-like DNA-binding domains"/>
    <property type="match status" value="1"/>
</dbReference>
<evidence type="ECO:0000313" key="3">
    <source>
        <dbReference type="EMBL" id="GAA4894326.1"/>
    </source>
</evidence>
<comment type="caution">
    <text evidence="3">The sequence shown here is derived from an EMBL/GenBank/DDBJ whole genome shotgun (WGS) entry which is preliminary data.</text>
</comment>
<feature type="domain" description="HTH cro/C1-type" evidence="2">
    <location>
        <begin position="13"/>
        <end position="67"/>
    </location>
</feature>
<dbReference type="Gene3D" id="1.10.260.40">
    <property type="entry name" value="lambda repressor-like DNA-binding domains"/>
    <property type="match status" value="1"/>
</dbReference>
<evidence type="ECO:0000256" key="1">
    <source>
        <dbReference type="SAM" id="MobiDB-lite"/>
    </source>
</evidence>
<organism evidence="3 4">
    <name type="scientific">Actinomycetospora straminea</name>
    <dbReference type="NCBI Taxonomy" id="663607"/>
    <lineage>
        <taxon>Bacteria</taxon>
        <taxon>Bacillati</taxon>
        <taxon>Actinomycetota</taxon>
        <taxon>Actinomycetes</taxon>
        <taxon>Pseudonocardiales</taxon>
        <taxon>Pseudonocardiaceae</taxon>
        <taxon>Actinomycetospora</taxon>
    </lineage>
</organism>
<dbReference type="SMART" id="SM00530">
    <property type="entry name" value="HTH_XRE"/>
    <property type="match status" value="1"/>
</dbReference>
<feature type="compositionally biased region" description="Low complexity" evidence="1">
    <location>
        <begin position="125"/>
        <end position="134"/>
    </location>
</feature>
<feature type="region of interest" description="Disordered" evidence="1">
    <location>
        <begin position="110"/>
        <end position="165"/>
    </location>
</feature>
<dbReference type="CDD" id="cd00093">
    <property type="entry name" value="HTH_XRE"/>
    <property type="match status" value="1"/>
</dbReference>
<protein>
    <recommendedName>
        <fullName evidence="2">HTH cro/C1-type domain-containing protein</fullName>
    </recommendedName>
</protein>
<dbReference type="InterPro" id="IPR001387">
    <property type="entry name" value="Cro/C1-type_HTH"/>
</dbReference>
<dbReference type="Proteomes" id="UP001500457">
    <property type="component" value="Unassembled WGS sequence"/>
</dbReference>
<sequence length="198" mass="20401">MSLLLREAIGGAVRRARTERRRTLRDVSREARVSLGYLSEIERGRKEPSSELLAAICDALALPLPELLDEVADTLRPVPRRVPAGVGGRGLDGDGTPVDEELRTAVEEAFEPEQGAATGDGAGAGASASMSARIPTPPEPEDPAPPRTVALPEPEGAPGHDTGEEVVAPVDGATTVRLVGLAGTGGGARTVPLVRVAA</sequence>
<dbReference type="PROSITE" id="PS50943">
    <property type="entry name" value="HTH_CROC1"/>
    <property type="match status" value="1"/>
</dbReference>
<feature type="compositionally biased region" description="Pro residues" evidence="1">
    <location>
        <begin position="135"/>
        <end position="146"/>
    </location>
</feature>
<reference evidence="4" key="1">
    <citation type="journal article" date="2019" name="Int. J. Syst. Evol. Microbiol.">
        <title>The Global Catalogue of Microorganisms (GCM) 10K type strain sequencing project: providing services to taxonomists for standard genome sequencing and annotation.</title>
        <authorList>
            <consortium name="The Broad Institute Genomics Platform"/>
            <consortium name="The Broad Institute Genome Sequencing Center for Infectious Disease"/>
            <person name="Wu L."/>
            <person name="Ma J."/>
        </authorList>
    </citation>
    <scope>NUCLEOTIDE SEQUENCE [LARGE SCALE GENOMIC DNA]</scope>
    <source>
        <strain evidence="4">JCM 17983</strain>
    </source>
</reference>
<dbReference type="InterPro" id="IPR010982">
    <property type="entry name" value="Lambda_DNA-bd_dom_sf"/>
</dbReference>
<gene>
    <name evidence="3" type="ORF">GCM10023203_55710</name>
</gene>
<proteinExistence type="predicted"/>
<dbReference type="EMBL" id="BAABHQ010000025">
    <property type="protein sequence ID" value="GAA4894326.1"/>
    <property type="molecule type" value="Genomic_DNA"/>
</dbReference>
<accession>A0ABP9F6H7</accession>
<evidence type="ECO:0000259" key="2">
    <source>
        <dbReference type="PROSITE" id="PS50943"/>
    </source>
</evidence>
<dbReference type="Pfam" id="PF01381">
    <property type="entry name" value="HTH_3"/>
    <property type="match status" value="1"/>
</dbReference>
<evidence type="ECO:0000313" key="4">
    <source>
        <dbReference type="Proteomes" id="UP001500457"/>
    </source>
</evidence>
<keyword evidence="4" id="KW-1185">Reference proteome</keyword>